<evidence type="ECO:0000313" key="3">
    <source>
        <dbReference type="RefSeq" id="XP_032819083.1"/>
    </source>
</evidence>
<reference evidence="3 4" key="1">
    <citation type="submission" date="2025-04" db="UniProtKB">
        <authorList>
            <consortium name="RefSeq"/>
        </authorList>
    </citation>
    <scope>IDENTIFICATION</scope>
    <source>
        <tissue evidence="3 4">Sperm</tissue>
    </source>
</reference>
<protein>
    <submittedName>
        <fullName evidence="3 4">Transmembrane protein 243</fullName>
    </submittedName>
</protein>
<evidence type="ECO:0000256" key="1">
    <source>
        <dbReference type="SAM" id="Phobius"/>
    </source>
</evidence>
<evidence type="ECO:0000313" key="4">
    <source>
        <dbReference type="RefSeq" id="XP_032819084.1"/>
    </source>
</evidence>
<dbReference type="RefSeq" id="XP_032819084.1">
    <property type="nucleotide sequence ID" value="XM_032963193.1"/>
</dbReference>
<dbReference type="GeneID" id="116947444"/>
<dbReference type="PANTHER" id="PTHR28603">
    <property type="entry name" value="TRANSMEMBRANE PROTEIN 243"/>
    <property type="match status" value="1"/>
</dbReference>
<keyword evidence="1 3" id="KW-0812">Transmembrane</keyword>
<dbReference type="CTD" id="79161"/>
<keyword evidence="2" id="KW-1185">Reference proteome</keyword>
<sequence length="120" mass="13384">MNESPSYGTTTLPENTPLFGEASRRDRIINLVLGVFTSLLVVTTLVAAFVLPKGGSSHIRGANVYFAVCILLNCIPMIVLIIWYRLGDLEPKFRTLIYYMSFTMVLLCICAILFFNKVGD</sequence>
<dbReference type="KEGG" id="pmrn:116947444"/>
<keyword evidence="1" id="KW-1133">Transmembrane helix</keyword>
<dbReference type="InterPro" id="IPR022564">
    <property type="entry name" value="DUF2678"/>
</dbReference>
<dbReference type="PANTHER" id="PTHR28603:SF1">
    <property type="entry name" value="TRANSMEMBRANE PROTEIN 243"/>
    <property type="match status" value="1"/>
</dbReference>
<dbReference type="AlphaFoldDB" id="A0AAJ7TJL1"/>
<feature type="transmembrane region" description="Helical" evidence="1">
    <location>
        <begin position="96"/>
        <end position="115"/>
    </location>
</feature>
<gene>
    <name evidence="3 4" type="primary">TMEM243</name>
</gene>
<organism evidence="2 4">
    <name type="scientific">Petromyzon marinus</name>
    <name type="common">Sea lamprey</name>
    <dbReference type="NCBI Taxonomy" id="7757"/>
    <lineage>
        <taxon>Eukaryota</taxon>
        <taxon>Metazoa</taxon>
        <taxon>Chordata</taxon>
        <taxon>Craniata</taxon>
        <taxon>Vertebrata</taxon>
        <taxon>Cyclostomata</taxon>
        <taxon>Hyperoartia</taxon>
        <taxon>Petromyzontiformes</taxon>
        <taxon>Petromyzontidae</taxon>
        <taxon>Petromyzon</taxon>
    </lineage>
</organism>
<feature type="transmembrane region" description="Helical" evidence="1">
    <location>
        <begin position="28"/>
        <end position="51"/>
    </location>
</feature>
<dbReference type="Pfam" id="PF10856">
    <property type="entry name" value="DUF2678"/>
    <property type="match status" value="1"/>
</dbReference>
<proteinExistence type="predicted"/>
<evidence type="ECO:0000313" key="2">
    <source>
        <dbReference type="Proteomes" id="UP001318040"/>
    </source>
</evidence>
<dbReference type="RefSeq" id="XP_032819083.1">
    <property type="nucleotide sequence ID" value="XM_032963192.1"/>
</dbReference>
<dbReference type="Proteomes" id="UP001318040">
    <property type="component" value="Chromosome 30"/>
</dbReference>
<name>A0AAJ7TJL1_PETMA</name>
<feature type="transmembrane region" description="Helical" evidence="1">
    <location>
        <begin position="63"/>
        <end position="84"/>
    </location>
</feature>
<keyword evidence="1" id="KW-0472">Membrane</keyword>
<accession>A0AAJ7TJL1</accession>